<gene>
    <name evidence="2" type="ORF">D9756_006295</name>
</gene>
<protein>
    <submittedName>
        <fullName evidence="2">Uncharacterized protein</fullName>
    </submittedName>
</protein>
<feature type="region of interest" description="Disordered" evidence="1">
    <location>
        <begin position="389"/>
        <end position="418"/>
    </location>
</feature>
<dbReference type="Proteomes" id="UP000559027">
    <property type="component" value="Unassembled WGS sequence"/>
</dbReference>
<proteinExistence type="predicted"/>
<feature type="compositionally biased region" description="Polar residues" evidence="1">
    <location>
        <begin position="258"/>
        <end position="271"/>
    </location>
</feature>
<feature type="region of interest" description="Disordered" evidence="1">
    <location>
        <begin position="590"/>
        <end position="623"/>
    </location>
</feature>
<reference evidence="2 3" key="1">
    <citation type="journal article" date="2020" name="ISME J.">
        <title>Uncovering the hidden diversity of litter-decomposition mechanisms in mushroom-forming fungi.</title>
        <authorList>
            <person name="Floudas D."/>
            <person name="Bentzer J."/>
            <person name="Ahren D."/>
            <person name="Johansson T."/>
            <person name="Persson P."/>
            <person name="Tunlid A."/>
        </authorList>
    </citation>
    <scope>NUCLEOTIDE SEQUENCE [LARGE SCALE GENOMIC DNA]</scope>
    <source>
        <strain evidence="2 3">CBS 146.42</strain>
    </source>
</reference>
<dbReference type="EMBL" id="JAACJO010000011">
    <property type="protein sequence ID" value="KAF5352420.1"/>
    <property type="molecule type" value="Genomic_DNA"/>
</dbReference>
<evidence type="ECO:0000313" key="3">
    <source>
        <dbReference type="Proteomes" id="UP000559027"/>
    </source>
</evidence>
<sequence length="1039" mass="115879">MQQQHSLMSSSLYNNNDSFRQHIDRLLLNYVQTHLVKNHVEYTYHIFQLLKPYLLKEVPLADPTAFTLPVEPLDNLFKLTLLDQIPCYEECFESNHAAIQLIKQHLRARPVIPKTDRAVIELDCALVEPPEPFWTTLTRRSLRHSLSSRKPPALISGQVSYDTLIEDASIRPVVVGPVQEPDVSYQQTLKVTWPLTAEEKEDVRNILKHVTDMRRPQVNYKHSVLNAFLHEDDAFPDTTIAEEDFVPAFPRNPRAGQGSAQTTNGPRQQTVRDLPSVIPNAVMGSDDSNMSFSKATLEMVDGWHTLKVSSPISAATPTSSQEDSKIDQLFLENSPLTDPTIGMIDEMIEIYVPRSHRIGGAYGKKPHILHGQSLATFIAQIKQRNLLESTECKSSSPTHDSLAGQASVDTISRADSNNSDERLNMDILRFYPGENETDVIMKDKIENSDLMEVPPLLSPNKHMAPSYKLPTRLSDLIRDAEGQSDRRPLKKVLKGLSTLRLSLSWVAFTTDTPLPSHEEICDVSVLPSSVTQGIDNLLCWALGDGSPGRDRFSALQEDVYFPRTLEIDSPPLILISRKNREAGRKVLSSIPTLQDQKRSTSDVHSSSLTMDAEKALGQPRTSPGADTYQEWFYDLPSVPHIEYKDITHAIYEHSDAELSSIDHTRQGAATNIGHADTPDVNIHVDNVAASSASDQVAYGVQGIKLGAALLDLSVTADWTAADKSGSWTDSNISHLSAFTKLRAKALGETPEHPVVPPSSLSSITQESHSEDITMITNDKSTLMLPDADYALGWPHRYMASMDFVQRQAIVRELRQLNIDLAERTSLGGIELIIDPFSAILVCSLFTLPACGKFLASRIAEHSWRFQHILVLLEGYPETLSYRPPKSKLDVPELSAYTPPIVKAIKKLRRDVTIAEACGKKNPKCNVNYSFANDTSEAGKVIRYFGDLAEERDRSGGVLWQSRDWLDDEELPDVEDLSKLDGMNRMSAMILLCKASVDEILEMIPEERMENFGSLIGTEAVDFLNNDIHQRFNAIDASQA</sequence>
<feature type="compositionally biased region" description="Polar residues" evidence="1">
    <location>
        <begin position="407"/>
        <end position="417"/>
    </location>
</feature>
<dbReference type="OrthoDB" id="2422840at2759"/>
<feature type="region of interest" description="Disordered" evidence="1">
    <location>
        <begin position="249"/>
        <end position="271"/>
    </location>
</feature>
<accession>A0A8H5FWL0</accession>
<feature type="compositionally biased region" description="Polar residues" evidence="1">
    <location>
        <begin position="389"/>
        <end position="399"/>
    </location>
</feature>
<name>A0A8H5FWL0_9AGAR</name>
<dbReference type="AlphaFoldDB" id="A0A8H5FWL0"/>
<keyword evidence="3" id="KW-1185">Reference proteome</keyword>
<evidence type="ECO:0000313" key="2">
    <source>
        <dbReference type="EMBL" id="KAF5352420.1"/>
    </source>
</evidence>
<organism evidence="2 3">
    <name type="scientific">Leucocoprinus leucothites</name>
    <dbReference type="NCBI Taxonomy" id="201217"/>
    <lineage>
        <taxon>Eukaryota</taxon>
        <taxon>Fungi</taxon>
        <taxon>Dikarya</taxon>
        <taxon>Basidiomycota</taxon>
        <taxon>Agaricomycotina</taxon>
        <taxon>Agaricomycetes</taxon>
        <taxon>Agaricomycetidae</taxon>
        <taxon>Agaricales</taxon>
        <taxon>Agaricineae</taxon>
        <taxon>Agaricaceae</taxon>
        <taxon>Leucocoprinus</taxon>
    </lineage>
</organism>
<evidence type="ECO:0000256" key="1">
    <source>
        <dbReference type="SAM" id="MobiDB-lite"/>
    </source>
</evidence>
<comment type="caution">
    <text evidence="2">The sequence shown here is derived from an EMBL/GenBank/DDBJ whole genome shotgun (WGS) entry which is preliminary data.</text>
</comment>